<dbReference type="PANTHER" id="PTHR12992">
    <property type="entry name" value="NUDIX HYDROLASE"/>
    <property type="match status" value="1"/>
</dbReference>
<dbReference type="GO" id="GO:0000287">
    <property type="term" value="F:magnesium ion binding"/>
    <property type="evidence" value="ECO:0007669"/>
    <property type="project" value="InterPro"/>
</dbReference>
<dbReference type="Pfam" id="PF00293">
    <property type="entry name" value="NUDIX"/>
    <property type="match status" value="1"/>
</dbReference>
<keyword evidence="6" id="KW-0460">Magnesium</keyword>
<name>A0A3D8M835_9ALTE</name>
<keyword evidence="10" id="KW-1185">Reference proteome</keyword>
<dbReference type="PROSITE" id="PS01293">
    <property type="entry name" value="NUDIX_COA"/>
    <property type="match status" value="1"/>
</dbReference>
<feature type="domain" description="Nudix hydrolase" evidence="8">
    <location>
        <begin position="28"/>
        <end position="170"/>
    </location>
</feature>
<dbReference type="EMBL" id="QRHA01000005">
    <property type="protein sequence ID" value="RDV25997.1"/>
    <property type="molecule type" value="Genomic_DNA"/>
</dbReference>
<dbReference type="GO" id="GO:0010945">
    <property type="term" value="F:coenzyme A diphosphatase activity"/>
    <property type="evidence" value="ECO:0007669"/>
    <property type="project" value="InterPro"/>
</dbReference>
<organism evidence="9 10">
    <name type="scientific">Alteromonas aestuariivivens</name>
    <dbReference type="NCBI Taxonomy" id="1938339"/>
    <lineage>
        <taxon>Bacteria</taxon>
        <taxon>Pseudomonadati</taxon>
        <taxon>Pseudomonadota</taxon>
        <taxon>Gammaproteobacteria</taxon>
        <taxon>Alteromonadales</taxon>
        <taxon>Alteromonadaceae</taxon>
        <taxon>Alteromonas/Salinimonas group</taxon>
        <taxon>Alteromonas</taxon>
    </lineage>
</organism>
<comment type="cofactor">
    <cofactor evidence="1">
        <name>Mn(2+)</name>
        <dbReference type="ChEBI" id="CHEBI:29035"/>
    </cofactor>
</comment>
<dbReference type="InterPro" id="IPR000059">
    <property type="entry name" value="NUDIX_hydrolase_NudL_CS"/>
</dbReference>
<reference evidence="10" key="1">
    <citation type="submission" date="2018-08" db="EMBL/GenBank/DDBJ databases">
        <authorList>
            <person name="Zhang J."/>
            <person name="Du Z.-J."/>
        </authorList>
    </citation>
    <scope>NUCLEOTIDE SEQUENCE [LARGE SCALE GENOMIC DNA]</scope>
    <source>
        <strain evidence="10">KCTC 52655</strain>
    </source>
</reference>
<evidence type="ECO:0000256" key="3">
    <source>
        <dbReference type="ARBA" id="ARBA00006506"/>
    </source>
</evidence>
<dbReference type="GO" id="GO:0009132">
    <property type="term" value="P:nucleoside diphosphate metabolic process"/>
    <property type="evidence" value="ECO:0007669"/>
    <property type="project" value="InterPro"/>
</dbReference>
<dbReference type="Gene3D" id="3.90.79.10">
    <property type="entry name" value="Nucleoside Triphosphate Pyrophosphohydrolase"/>
    <property type="match status" value="1"/>
</dbReference>
<evidence type="ECO:0000313" key="9">
    <source>
        <dbReference type="EMBL" id="RDV25997.1"/>
    </source>
</evidence>
<dbReference type="PROSITE" id="PS51462">
    <property type="entry name" value="NUDIX"/>
    <property type="match status" value="1"/>
</dbReference>
<dbReference type="InterPro" id="IPR000086">
    <property type="entry name" value="NUDIX_hydrolase_dom"/>
</dbReference>
<protein>
    <submittedName>
        <fullName evidence="9">CoA pyrophosphatase</fullName>
    </submittedName>
</protein>
<dbReference type="AlphaFoldDB" id="A0A3D8M835"/>
<evidence type="ECO:0000256" key="2">
    <source>
        <dbReference type="ARBA" id="ARBA00001946"/>
    </source>
</evidence>
<keyword evidence="4" id="KW-0479">Metal-binding</keyword>
<evidence type="ECO:0000259" key="8">
    <source>
        <dbReference type="PROSITE" id="PS51462"/>
    </source>
</evidence>
<dbReference type="NCBIfam" id="NF007980">
    <property type="entry name" value="PRK10707.1"/>
    <property type="match status" value="1"/>
</dbReference>
<keyword evidence="5" id="KW-0378">Hydrolase</keyword>
<dbReference type="PANTHER" id="PTHR12992:SF11">
    <property type="entry name" value="MITOCHONDRIAL COENZYME A DIPHOSPHATASE NUDT8"/>
    <property type="match status" value="1"/>
</dbReference>
<comment type="caution">
    <text evidence="9">The sequence shown here is derived from an EMBL/GenBank/DDBJ whole genome shotgun (WGS) entry which is preliminary data.</text>
</comment>
<sequence>MNRKEFLQRFHHVRQIDPEPDFPLASAGKPAAVLIALREFNGQLEMLLTERAHHLRHHPGQISFPGGAAELNDNNLFDTALREAQEEIGLPPTHAQIIGTLPAYRTISGFRITPVVSVIDDFVLQPDSNEVASAFWAPLDYLINHTNHLVHHSHRLGSVHPIYFIPWQQRMIWGATAAMIRTLSHHLQN</sequence>
<evidence type="ECO:0000256" key="5">
    <source>
        <dbReference type="ARBA" id="ARBA00022801"/>
    </source>
</evidence>
<dbReference type="SUPFAM" id="SSF55811">
    <property type="entry name" value="Nudix"/>
    <property type="match status" value="1"/>
</dbReference>
<evidence type="ECO:0000256" key="1">
    <source>
        <dbReference type="ARBA" id="ARBA00001936"/>
    </source>
</evidence>
<dbReference type="CDD" id="cd03426">
    <property type="entry name" value="NUDIX_CoAse_Nudt7"/>
    <property type="match status" value="1"/>
</dbReference>
<dbReference type="Proteomes" id="UP000256561">
    <property type="component" value="Unassembled WGS sequence"/>
</dbReference>
<evidence type="ECO:0000256" key="4">
    <source>
        <dbReference type="ARBA" id="ARBA00022723"/>
    </source>
</evidence>
<comment type="cofactor">
    <cofactor evidence="2">
        <name>Mg(2+)</name>
        <dbReference type="ChEBI" id="CHEBI:18420"/>
    </cofactor>
</comment>
<dbReference type="OrthoDB" id="9802805at2"/>
<dbReference type="GO" id="GO:0030145">
    <property type="term" value="F:manganese ion binding"/>
    <property type="evidence" value="ECO:0007669"/>
    <property type="project" value="InterPro"/>
</dbReference>
<proteinExistence type="inferred from homology"/>
<dbReference type="InterPro" id="IPR015797">
    <property type="entry name" value="NUDIX_hydrolase-like_dom_sf"/>
</dbReference>
<dbReference type="RefSeq" id="WP_115592866.1">
    <property type="nucleotide sequence ID" value="NZ_QRHA01000005.1"/>
</dbReference>
<evidence type="ECO:0000313" key="10">
    <source>
        <dbReference type="Proteomes" id="UP000256561"/>
    </source>
</evidence>
<gene>
    <name evidence="9" type="ORF">DXV75_07885</name>
</gene>
<dbReference type="InterPro" id="IPR045121">
    <property type="entry name" value="CoAse"/>
</dbReference>
<evidence type="ECO:0000256" key="7">
    <source>
        <dbReference type="ARBA" id="ARBA00023211"/>
    </source>
</evidence>
<comment type="similarity">
    <text evidence="3">Belongs to the Nudix hydrolase family. PCD1 subfamily.</text>
</comment>
<evidence type="ECO:0000256" key="6">
    <source>
        <dbReference type="ARBA" id="ARBA00022842"/>
    </source>
</evidence>
<accession>A0A3D8M835</accession>
<keyword evidence="7" id="KW-0464">Manganese</keyword>